<dbReference type="SUPFAM" id="SSF50978">
    <property type="entry name" value="WD40 repeat-like"/>
    <property type="match status" value="1"/>
</dbReference>
<keyword evidence="5 9" id="KW-0067">ATP-binding</keyword>
<evidence type="ECO:0000313" key="13">
    <source>
        <dbReference type="EMBL" id="EFO98035.1"/>
    </source>
</evidence>
<evidence type="ECO:0000256" key="7">
    <source>
        <dbReference type="ARBA" id="ARBA00048679"/>
    </source>
</evidence>
<proteinExistence type="predicted"/>
<dbReference type="PROSITE" id="PS50011">
    <property type="entry name" value="PROTEIN_KINASE_DOM"/>
    <property type="match status" value="1"/>
</dbReference>
<dbReference type="InterPro" id="IPR036322">
    <property type="entry name" value="WD40_repeat_dom_sf"/>
</dbReference>
<evidence type="ECO:0000256" key="5">
    <source>
        <dbReference type="ARBA" id="ARBA00022840"/>
    </source>
</evidence>
<dbReference type="SMART" id="SM00220">
    <property type="entry name" value="S_TKc"/>
    <property type="match status" value="1"/>
</dbReference>
<keyword evidence="3 9" id="KW-0547">Nucleotide-binding</keyword>
<reference evidence="13" key="1">
    <citation type="submission" date="2007-07" db="EMBL/GenBank/DDBJ databases">
        <title>PCAP assembly of the Caenorhabditis remanei genome.</title>
        <authorList>
            <consortium name="The Caenorhabditis remanei Sequencing Consortium"/>
            <person name="Wilson R.K."/>
        </authorList>
    </citation>
    <scope>NUCLEOTIDE SEQUENCE [LARGE SCALE GENOMIC DNA]</scope>
    <source>
        <strain evidence="13">PB4641</strain>
    </source>
</reference>
<dbReference type="InterPro" id="IPR030616">
    <property type="entry name" value="Aur-like"/>
</dbReference>
<evidence type="ECO:0000256" key="10">
    <source>
        <dbReference type="PIRSR" id="PIRSR630616-3"/>
    </source>
</evidence>
<feature type="active site" description="Proton acceptor" evidence="8">
    <location>
        <position position="432"/>
    </location>
</feature>
<feature type="cross-link" description="Glycyl lysine isopeptide (Lys-Gly) (interchain with G-Cter in SUMO2)" evidence="10">
    <location>
        <position position="434"/>
    </location>
</feature>
<dbReference type="Gene3D" id="1.10.510.10">
    <property type="entry name" value="Transferase(Phosphotransferase) domain 1"/>
    <property type="match status" value="2"/>
</dbReference>
<dbReference type="GO" id="GO:0005524">
    <property type="term" value="F:ATP binding"/>
    <property type="evidence" value="ECO:0007669"/>
    <property type="project" value="UniProtKB-KW"/>
</dbReference>
<comment type="catalytic activity">
    <reaction evidence="7">
        <text>L-seryl-[protein] + ATP = O-phospho-L-seryl-[protein] + ADP + H(+)</text>
        <dbReference type="Rhea" id="RHEA:17989"/>
        <dbReference type="Rhea" id="RHEA-COMP:9863"/>
        <dbReference type="Rhea" id="RHEA-COMP:11604"/>
        <dbReference type="ChEBI" id="CHEBI:15378"/>
        <dbReference type="ChEBI" id="CHEBI:29999"/>
        <dbReference type="ChEBI" id="CHEBI:30616"/>
        <dbReference type="ChEBI" id="CHEBI:83421"/>
        <dbReference type="ChEBI" id="CHEBI:456216"/>
        <dbReference type="EC" id="2.7.11.1"/>
    </reaction>
</comment>
<evidence type="ECO:0000256" key="9">
    <source>
        <dbReference type="PIRSR" id="PIRSR630616-2"/>
    </source>
</evidence>
<dbReference type="Proteomes" id="UP000008281">
    <property type="component" value="Unassembled WGS sequence"/>
</dbReference>
<dbReference type="InterPro" id="IPR011009">
    <property type="entry name" value="Kinase-like_dom_sf"/>
</dbReference>
<dbReference type="EMBL" id="DS268676">
    <property type="protein sequence ID" value="EFO98035.1"/>
    <property type="molecule type" value="Genomic_DNA"/>
</dbReference>
<evidence type="ECO:0000313" key="14">
    <source>
        <dbReference type="Proteomes" id="UP000008281"/>
    </source>
</evidence>
<protein>
    <recommendedName>
        <fullName evidence="12">Protein kinase domain-containing protein</fullName>
    </recommendedName>
</protein>
<evidence type="ECO:0000256" key="6">
    <source>
        <dbReference type="ARBA" id="ARBA00047899"/>
    </source>
</evidence>
<sequence>MKIFMILLIALLTISTVSAWTGNSRLINCTAVRRPCGFSNKCIHGRCYPIPGPSTGLDGSTVDGCYAHGSDIHTKARGILWTTFLQDDQLVAALRDDSKIDVFDAEKDLEHKKIFHLDDFVVKIHGCDSKIIATKESAVDFVDVNSSLKTVSTYEPSKSFKVFDSSQFESQSTLLVVTRTQNTPIGDQVVFTEKPEQFAVTTPGGAVNLYDIRTAKNEQPIYQVQNTGKLRRITFVNNRMCCITPGDAFKIYTKNECFEFQEEEYSQEYMNSKPAKAKKGEVAAADQRHIVKELNEPKVGVIGNQFNLNNFQIGKLLERGTFGYVQLVESVRTGKKCAMIVLPNTLADSADRHVVEREILIQAGMQHTNIVSFITSFATTAQIHIVMELMSHRLRQKMISEGALCEKDASWILHDATNGIAFCHLHGVLHRDLKPENILLNDNAPEMWAHEEQTPGVNMWSLGCIIFEALTKRLPFPQAKTSDMNAAIESAKVSYPHHLSNILKDLIQKLIVRKAGSRLTASQVCDT</sequence>
<dbReference type="InParanoid" id="E3NHG4"/>
<feature type="domain" description="Protein kinase" evidence="12">
    <location>
        <begin position="311"/>
        <end position="527"/>
    </location>
</feature>
<dbReference type="GO" id="GO:0004674">
    <property type="term" value="F:protein serine/threonine kinase activity"/>
    <property type="evidence" value="ECO:0007669"/>
    <property type="project" value="UniProtKB-KW"/>
</dbReference>
<evidence type="ECO:0000256" key="2">
    <source>
        <dbReference type="ARBA" id="ARBA00022679"/>
    </source>
</evidence>
<gene>
    <name evidence="13" type="ORF">CRE_20045</name>
</gene>
<dbReference type="SUPFAM" id="SSF56112">
    <property type="entry name" value="Protein kinase-like (PK-like)"/>
    <property type="match status" value="1"/>
</dbReference>
<feature type="binding site" evidence="9">
    <location>
        <begin position="436"/>
        <end position="437"/>
    </location>
    <ligand>
        <name>ATP</name>
        <dbReference type="ChEBI" id="CHEBI:30616"/>
    </ligand>
</feature>
<feature type="signal peptide" evidence="11">
    <location>
        <begin position="1"/>
        <end position="19"/>
    </location>
</feature>
<keyword evidence="2" id="KW-0808">Transferase</keyword>
<evidence type="ECO:0000256" key="3">
    <source>
        <dbReference type="ARBA" id="ARBA00022741"/>
    </source>
</evidence>
<keyword evidence="14" id="KW-1185">Reference proteome</keyword>
<comment type="catalytic activity">
    <reaction evidence="6">
        <text>L-threonyl-[protein] + ATP = O-phospho-L-threonyl-[protein] + ADP + H(+)</text>
        <dbReference type="Rhea" id="RHEA:46608"/>
        <dbReference type="Rhea" id="RHEA-COMP:11060"/>
        <dbReference type="Rhea" id="RHEA-COMP:11605"/>
        <dbReference type="ChEBI" id="CHEBI:15378"/>
        <dbReference type="ChEBI" id="CHEBI:30013"/>
        <dbReference type="ChEBI" id="CHEBI:30616"/>
        <dbReference type="ChEBI" id="CHEBI:61977"/>
        <dbReference type="ChEBI" id="CHEBI:456216"/>
        <dbReference type="EC" id="2.7.11.1"/>
    </reaction>
</comment>
<evidence type="ECO:0000259" key="12">
    <source>
        <dbReference type="PROSITE" id="PS50011"/>
    </source>
</evidence>
<dbReference type="HOGENOM" id="CLU_029734_0_0_1"/>
<accession>E3NHG4</accession>
<keyword evidence="11" id="KW-0732">Signal</keyword>
<evidence type="ECO:0000256" key="1">
    <source>
        <dbReference type="ARBA" id="ARBA00022527"/>
    </source>
</evidence>
<dbReference type="InterPro" id="IPR000719">
    <property type="entry name" value="Prot_kinase_dom"/>
</dbReference>
<dbReference type="STRING" id="31234.E3NHG4"/>
<dbReference type="PANTHER" id="PTHR24350">
    <property type="entry name" value="SERINE/THREONINE-PROTEIN KINASE IAL-RELATED"/>
    <property type="match status" value="1"/>
</dbReference>
<dbReference type="PROSITE" id="PS00108">
    <property type="entry name" value="PROTEIN_KINASE_ST"/>
    <property type="match status" value="1"/>
</dbReference>
<dbReference type="OrthoDB" id="248923at2759"/>
<evidence type="ECO:0000256" key="4">
    <source>
        <dbReference type="ARBA" id="ARBA00022777"/>
    </source>
</evidence>
<name>E3NHG4_CAERE</name>
<dbReference type="Pfam" id="PF00069">
    <property type="entry name" value="Pkinase"/>
    <property type="match status" value="2"/>
</dbReference>
<keyword evidence="1" id="KW-0723">Serine/threonine-protein kinase</keyword>
<keyword evidence="4" id="KW-0418">Kinase</keyword>
<dbReference type="InterPro" id="IPR008271">
    <property type="entry name" value="Ser/Thr_kinase_AS"/>
</dbReference>
<evidence type="ECO:0000256" key="11">
    <source>
        <dbReference type="SAM" id="SignalP"/>
    </source>
</evidence>
<dbReference type="AlphaFoldDB" id="E3NHG4"/>
<feature type="chain" id="PRO_5003178592" description="Protein kinase domain-containing protein" evidence="11">
    <location>
        <begin position="20"/>
        <end position="527"/>
    </location>
</feature>
<organism evidence="14">
    <name type="scientific">Caenorhabditis remanei</name>
    <name type="common">Caenorhabditis vulgaris</name>
    <dbReference type="NCBI Taxonomy" id="31234"/>
    <lineage>
        <taxon>Eukaryota</taxon>
        <taxon>Metazoa</taxon>
        <taxon>Ecdysozoa</taxon>
        <taxon>Nematoda</taxon>
        <taxon>Chromadorea</taxon>
        <taxon>Rhabditida</taxon>
        <taxon>Rhabditina</taxon>
        <taxon>Rhabditomorpha</taxon>
        <taxon>Rhabditoidea</taxon>
        <taxon>Rhabditidae</taxon>
        <taxon>Peloderinae</taxon>
        <taxon>Caenorhabditis</taxon>
    </lineage>
</organism>
<evidence type="ECO:0000256" key="8">
    <source>
        <dbReference type="PIRSR" id="PIRSR630616-1"/>
    </source>
</evidence>
<dbReference type="eggNOG" id="KOG0580">
    <property type="taxonomic scope" value="Eukaryota"/>
</dbReference>